<feature type="non-terminal residue" evidence="2">
    <location>
        <position position="106"/>
    </location>
</feature>
<sequence length="106" mass="12578">MEYHHIQHDSSVVVDGDSLSEGFSWRRMQFGVDFRDDVKLVNATYTHEIEYLENVWNIPNTTMEKFNILKTTTHITTNSTSLRKRSRESEEARNRNESDIDLTERR</sequence>
<feature type="region of interest" description="Disordered" evidence="1">
    <location>
        <begin position="77"/>
        <end position="106"/>
    </location>
</feature>
<reference evidence="2" key="1">
    <citation type="submission" date="2022-07" db="EMBL/GenBank/DDBJ databases">
        <authorList>
            <person name="Trinca V."/>
            <person name="Uliana J.V.C."/>
            <person name="Torres T.T."/>
            <person name="Ward R.J."/>
            <person name="Monesi N."/>
        </authorList>
    </citation>
    <scope>NUCLEOTIDE SEQUENCE</scope>
    <source>
        <strain evidence="2">HSMRA1968</strain>
        <tissue evidence="2">Whole embryos</tissue>
    </source>
</reference>
<dbReference type="AlphaFoldDB" id="A0A9Q0S845"/>
<evidence type="ECO:0000313" key="2">
    <source>
        <dbReference type="EMBL" id="KAJ6648877.1"/>
    </source>
</evidence>
<evidence type="ECO:0000313" key="3">
    <source>
        <dbReference type="Proteomes" id="UP001151699"/>
    </source>
</evidence>
<dbReference type="EMBL" id="WJQU01000001">
    <property type="protein sequence ID" value="KAJ6648877.1"/>
    <property type="molecule type" value="Genomic_DNA"/>
</dbReference>
<proteinExistence type="predicted"/>
<dbReference type="Proteomes" id="UP001151699">
    <property type="component" value="Chromosome A"/>
</dbReference>
<protein>
    <submittedName>
        <fullName evidence="2">Uncharacterized protein</fullName>
    </submittedName>
</protein>
<evidence type="ECO:0000256" key="1">
    <source>
        <dbReference type="SAM" id="MobiDB-lite"/>
    </source>
</evidence>
<keyword evidence="3" id="KW-1185">Reference proteome</keyword>
<feature type="compositionally biased region" description="Basic and acidic residues" evidence="1">
    <location>
        <begin position="87"/>
        <end position="106"/>
    </location>
</feature>
<name>A0A9Q0S845_9DIPT</name>
<comment type="caution">
    <text evidence="2">The sequence shown here is derived from an EMBL/GenBank/DDBJ whole genome shotgun (WGS) entry which is preliminary data.</text>
</comment>
<organism evidence="2 3">
    <name type="scientific">Pseudolycoriella hygida</name>
    <dbReference type="NCBI Taxonomy" id="35572"/>
    <lineage>
        <taxon>Eukaryota</taxon>
        <taxon>Metazoa</taxon>
        <taxon>Ecdysozoa</taxon>
        <taxon>Arthropoda</taxon>
        <taxon>Hexapoda</taxon>
        <taxon>Insecta</taxon>
        <taxon>Pterygota</taxon>
        <taxon>Neoptera</taxon>
        <taxon>Endopterygota</taxon>
        <taxon>Diptera</taxon>
        <taxon>Nematocera</taxon>
        <taxon>Sciaroidea</taxon>
        <taxon>Sciaridae</taxon>
        <taxon>Pseudolycoriella</taxon>
    </lineage>
</organism>
<gene>
    <name evidence="2" type="ORF">Bhyg_04109</name>
</gene>
<accession>A0A9Q0S845</accession>